<dbReference type="Ensembl" id="ENSHHUT00000076066.1">
    <property type="protein sequence ID" value="ENSHHUP00000073644.1"/>
    <property type="gene ID" value="ENSHHUG00000043212.1"/>
</dbReference>
<evidence type="ECO:0000259" key="2">
    <source>
        <dbReference type="Pfam" id="PF02017"/>
    </source>
</evidence>
<dbReference type="SUPFAM" id="SSF54277">
    <property type="entry name" value="CAD &amp; PB1 domains"/>
    <property type="match status" value="1"/>
</dbReference>
<feature type="domain" description="CIDE-N" evidence="2">
    <location>
        <begin position="33"/>
        <end position="63"/>
    </location>
</feature>
<proteinExistence type="predicted"/>
<dbReference type="Proteomes" id="UP000314982">
    <property type="component" value="Unassembled WGS sequence"/>
</dbReference>
<dbReference type="AlphaFoldDB" id="A0A4W5QMM5"/>
<keyword evidence="4" id="KW-1185">Reference proteome</keyword>
<dbReference type="GeneTree" id="ENSGT00390000018596"/>
<reference evidence="3" key="2">
    <citation type="submission" date="2025-08" db="UniProtKB">
        <authorList>
            <consortium name="Ensembl"/>
        </authorList>
    </citation>
    <scope>IDENTIFICATION</scope>
</reference>
<reference evidence="4" key="1">
    <citation type="submission" date="2018-06" db="EMBL/GenBank/DDBJ databases">
        <title>Genome assembly of Danube salmon.</title>
        <authorList>
            <person name="Macqueen D.J."/>
            <person name="Gundappa M.K."/>
        </authorList>
    </citation>
    <scope>NUCLEOTIDE SEQUENCE [LARGE SCALE GENOMIC DNA]</scope>
</reference>
<dbReference type="PANTHER" id="PTHR12306:SF9">
    <property type="entry name" value="LIPID TRANSFERASE CIDEC"/>
    <property type="match status" value="1"/>
</dbReference>
<dbReference type="Pfam" id="PF02017">
    <property type="entry name" value="CIDE-N"/>
    <property type="match status" value="1"/>
</dbReference>
<dbReference type="GO" id="GO:0006915">
    <property type="term" value="P:apoptotic process"/>
    <property type="evidence" value="ECO:0007669"/>
    <property type="project" value="UniProtKB-KW"/>
</dbReference>
<sequence>TQAWTLQVTMCVTASVSASASMTQQLLVRSRRPKPFRVTGADRSVKKGIMADGLRDLLNKVRRTEEEIEEWFMTPKPQPRKDVAKITFDLYKNYPQDFIGCLNVKATLYGIYSVSYDVRFYAAKKMLK</sequence>
<accession>A0A4W5QMM5</accession>
<dbReference type="InterPro" id="IPR003508">
    <property type="entry name" value="CIDE-N_dom"/>
</dbReference>
<dbReference type="GO" id="GO:0042981">
    <property type="term" value="P:regulation of apoptotic process"/>
    <property type="evidence" value="ECO:0007669"/>
    <property type="project" value="TreeGrafter"/>
</dbReference>
<evidence type="ECO:0000256" key="1">
    <source>
        <dbReference type="ARBA" id="ARBA00022703"/>
    </source>
</evidence>
<evidence type="ECO:0000313" key="4">
    <source>
        <dbReference type="Proteomes" id="UP000314982"/>
    </source>
</evidence>
<keyword evidence="1" id="KW-0053">Apoptosis</keyword>
<protein>
    <recommendedName>
        <fullName evidence="2">CIDE-N domain-containing protein</fullName>
    </recommendedName>
</protein>
<reference evidence="3" key="3">
    <citation type="submission" date="2025-09" db="UniProtKB">
        <authorList>
            <consortium name="Ensembl"/>
        </authorList>
    </citation>
    <scope>IDENTIFICATION</scope>
</reference>
<name>A0A4W5QMM5_9TELE</name>
<dbReference type="PANTHER" id="PTHR12306">
    <property type="entry name" value="CELL DEATH ACTIVATOR CIDE"/>
    <property type="match status" value="1"/>
</dbReference>
<organism evidence="3 4">
    <name type="scientific">Hucho hucho</name>
    <name type="common">huchen</name>
    <dbReference type="NCBI Taxonomy" id="62062"/>
    <lineage>
        <taxon>Eukaryota</taxon>
        <taxon>Metazoa</taxon>
        <taxon>Chordata</taxon>
        <taxon>Craniata</taxon>
        <taxon>Vertebrata</taxon>
        <taxon>Euteleostomi</taxon>
        <taxon>Actinopterygii</taxon>
        <taxon>Neopterygii</taxon>
        <taxon>Teleostei</taxon>
        <taxon>Protacanthopterygii</taxon>
        <taxon>Salmoniformes</taxon>
        <taxon>Salmonidae</taxon>
        <taxon>Salmoninae</taxon>
        <taxon>Hucho</taxon>
    </lineage>
</organism>
<evidence type="ECO:0000313" key="3">
    <source>
        <dbReference type="Ensembl" id="ENSHHUP00000073644.1"/>
    </source>
</evidence>
<dbReference type="Gene3D" id="3.10.20.10">
    <property type="match status" value="1"/>
</dbReference>